<dbReference type="GO" id="GO:0005509">
    <property type="term" value="F:calcium ion binding"/>
    <property type="evidence" value="ECO:0007669"/>
    <property type="project" value="UniProtKB-UniRule"/>
</dbReference>
<keyword evidence="4 7" id="KW-0106">Calcium</keyword>
<organism evidence="9 10">
    <name type="scientific">Strongylus vulgaris</name>
    <name type="common">Blood worm</name>
    <dbReference type="NCBI Taxonomy" id="40348"/>
    <lineage>
        <taxon>Eukaryota</taxon>
        <taxon>Metazoa</taxon>
        <taxon>Ecdysozoa</taxon>
        <taxon>Nematoda</taxon>
        <taxon>Chromadorea</taxon>
        <taxon>Rhabditida</taxon>
        <taxon>Rhabditina</taxon>
        <taxon>Rhabditomorpha</taxon>
        <taxon>Strongyloidea</taxon>
        <taxon>Strongylidae</taxon>
        <taxon>Strongylus</taxon>
    </lineage>
</organism>
<keyword evidence="2" id="KW-0812">Transmembrane</keyword>
<evidence type="ECO:0000313" key="10">
    <source>
        <dbReference type="Proteomes" id="UP000270094"/>
    </source>
</evidence>
<evidence type="ECO:0000256" key="3">
    <source>
        <dbReference type="ARBA" id="ARBA00022737"/>
    </source>
</evidence>
<feature type="non-terminal residue" evidence="9">
    <location>
        <position position="1"/>
    </location>
</feature>
<protein>
    <recommendedName>
        <fullName evidence="8">Cadherin domain-containing protein</fullName>
    </recommendedName>
</protein>
<dbReference type="PROSITE" id="PS00232">
    <property type="entry name" value="CADHERIN_1"/>
    <property type="match status" value="1"/>
</dbReference>
<dbReference type="CDD" id="cd11304">
    <property type="entry name" value="Cadherin_repeat"/>
    <property type="match status" value="1"/>
</dbReference>
<dbReference type="Proteomes" id="UP000270094">
    <property type="component" value="Unassembled WGS sequence"/>
</dbReference>
<dbReference type="InterPro" id="IPR002126">
    <property type="entry name" value="Cadherin-like_dom"/>
</dbReference>
<dbReference type="EMBL" id="UYYB01130094">
    <property type="protein sequence ID" value="VDM84429.1"/>
    <property type="molecule type" value="Genomic_DNA"/>
</dbReference>
<sequence>VRVLDENDNAPAFLHGTDDDDALIAVVDWQARLFSPIIRLEATDADEHPQLSYSISGKDSDYFLVNATSGLVVLAKSIADYAGESFQLTATVTDGLHIVPTPLRIYMISPSSSLVQLTANVPHSQVDQRSVERMLNELNGLDNRLLIKQPFVDQQGHADPTRSHLFVYALDRKTKIPYLKEDLAKSHLFVYALDRKTKIPYLKEDLAKRRAIATSDREYMVSSLAGPRPYDVEEVTRTTAQRVLSARPLPDPMTNQIEVAVSPIFVGEMTNKSDTTQAFSNSVR</sequence>
<evidence type="ECO:0000313" key="9">
    <source>
        <dbReference type="EMBL" id="VDM84429.1"/>
    </source>
</evidence>
<evidence type="ECO:0000256" key="6">
    <source>
        <dbReference type="ARBA" id="ARBA00023136"/>
    </source>
</evidence>
<dbReference type="PANTHER" id="PTHR24026:SF126">
    <property type="entry name" value="PROTOCADHERIN FAT 4"/>
    <property type="match status" value="1"/>
</dbReference>
<evidence type="ECO:0000256" key="1">
    <source>
        <dbReference type="ARBA" id="ARBA00004370"/>
    </source>
</evidence>
<dbReference type="InterPro" id="IPR020894">
    <property type="entry name" value="Cadherin_CS"/>
</dbReference>
<evidence type="ECO:0000256" key="2">
    <source>
        <dbReference type="ARBA" id="ARBA00022692"/>
    </source>
</evidence>
<dbReference type="Gene3D" id="2.60.40.60">
    <property type="entry name" value="Cadherins"/>
    <property type="match status" value="1"/>
</dbReference>
<evidence type="ECO:0000256" key="7">
    <source>
        <dbReference type="PROSITE-ProRule" id="PRU00043"/>
    </source>
</evidence>
<dbReference type="PROSITE" id="PS50268">
    <property type="entry name" value="CADHERIN_2"/>
    <property type="match status" value="1"/>
</dbReference>
<gene>
    <name evidence="9" type="ORF">SVUK_LOCUS19427</name>
</gene>
<evidence type="ECO:0000256" key="4">
    <source>
        <dbReference type="ARBA" id="ARBA00022837"/>
    </source>
</evidence>
<proteinExistence type="predicted"/>
<dbReference type="PANTHER" id="PTHR24026">
    <property type="entry name" value="FAT ATYPICAL CADHERIN-RELATED"/>
    <property type="match status" value="1"/>
</dbReference>
<evidence type="ECO:0000259" key="8">
    <source>
        <dbReference type="PROSITE" id="PS50268"/>
    </source>
</evidence>
<evidence type="ECO:0000256" key="5">
    <source>
        <dbReference type="ARBA" id="ARBA00022989"/>
    </source>
</evidence>
<comment type="subcellular location">
    <subcellularLocation>
        <location evidence="1">Membrane</location>
    </subcellularLocation>
</comment>
<feature type="domain" description="Cadherin" evidence="8">
    <location>
        <begin position="35"/>
        <end position="121"/>
    </location>
</feature>
<keyword evidence="10" id="KW-1185">Reference proteome</keyword>
<reference evidence="9 10" key="1">
    <citation type="submission" date="2018-11" db="EMBL/GenBank/DDBJ databases">
        <authorList>
            <consortium name="Pathogen Informatics"/>
        </authorList>
    </citation>
    <scope>NUCLEOTIDE SEQUENCE [LARGE SCALE GENOMIC DNA]</scope>
</reference>
<keyword evidence="5" id="KW-1133">Transmembrane helix</keyword>
<dbReference type="AlphaFoldDB" id="A0A3P7JWK2"/>
<name>A0A3P7JWK2_STRVU</name>
<keyword evidence="3" id="KW-0677">Repeat</keyword>
<dbReference type="OrthoDB" id="6252479at2759"/>
<accession>A0A3P7JWK2</accession>
<dbReference type="GO" id="GO:0007156">
    <property type="term" value="P:homophilic cell adhesion via plasma membrane adhesion molecules"/>
    <property type="evidence" value="ECO:0007669"/>
    <property type="project" value="InterPro"/>
</dbReference>
<dbReference type="GO" id="GO:0005886">
    <property type="term" value="C:plasma membrane"/>
    <property type="evidence" value="ECO:0007669"/>
    <property type="project" value="UniProtKB-SubCell"/>
</dbReference>
<dbReference type="SUPFAM" id="SSF49313">
    <property type="entry name" value="Cadherin-like"/>
    <property type="match status" value="1"/>
</dbReference>
<keyword evidence="6" id="KW-0472">Membrane</keyword>
<dbReference type="InterPro" id="IPR015919">
    <property type="entry name" value="Cadherin-like_sf"/>
</dbReference>